<evidence type="ECO:0000313" key="4">
    <source>
        <dbReference type="EMBL" id="EYU45023.1"/>
    </source>
</evidence>
<evidence type="ECO:0008006" key="6">
    <source>
        <dbReference type="Google" id="ProtNLM"/>
    </source>
</evidence>
<evidence type="ECO:0000259" key="2">
    <source>
        <dbReference type="Pfam" id="PF00646"/>
    </source>
</evidence>
<dbReference type="InterPro" id="IPR001810">
    <property type="entry name" value="F-box_dom"/>
</dbReference>
<dbReference type="PANTHER" id="PTHR31900">
    <property type="entry name" value="F-BOX/RNI SUPERFAMILY PROTEIN-RELATED"/>
    <property type="match status" value="1"/>
</dbReference>
<organism evidence="4 5">
    <name type="scientific">Erythranthe guttata</name>
    <name type="common">Yellow monkey flower</name>
    <name type="synonym">Mimulus guttatus</name>
    <dbReference type="NCBI Taxonomy" id="4155"/>
    <lineage>
        <taxon>Eukaryota</taxon>
        <taxon>Viridiplantae</taxon>
        <taxon>Streptophyta</taxon>
        <taxon>Embryophyta</taxon>
        <taxon>Tracheophyta</taxon>
        <taxon>Spermatophyta</taxon>
        <taxon>Magnoliopsida</taxon>
        <taxon>eudicotyledons</taxon>
        <taxon>Gunneridae</taxon>
        <taxon>Pentapetalae</taxon>
        <taxon>asterids</taxon>
        <taxon>lamiids</taxon>
        <taxon>Lamiales</taxon>
        <taxon>Phrymaceae</taxon>
        <taxon>Erythranthe</taxon>
    </lineage>
</organism>
<name>A0A022RZC3_ERYGU</name>
<evidence type="ECO:0000256" key="1">
    <source>
        <dbReference type="SAM" id="MobiDB-lite"/>
    </source>
</evidence>
<evidence type="ECO:0000259" key="3">
    <source>
        <dbReference type="Pfam" id="PF24758"/>
    </source>
</evidence>
<feature type="region of interest" description="Disordered" evidence="1">
    <location>
        <begin position="1"/>
        <end position="20"/>
    </location>
</feature>
<gene>
    <name evidence="4" type="ORF">MIMGU_mgv1a019614mg</name>
</gene>
<dbReference type="InterPro" id="IPR036047">
    <property type="entry name" value="F-box-like_dom_sf"/>
</dbReference>
<dbReference type="EMBL" id="KI630206">
    <property type="protein sequence ID" value="EYU45023.1"/>
    <property type="molecule type" value="Genomic_DNA"/>
</dbReference>
<dbReference type="InterPro" id="IPR055411">
    <property type="entry name" value="LRR_FXL15/At3g58940/PEG3-like"/>
</dbReference>
<dbReference type="eggNOG" id="ENOG502RRA7">
    <property type="taxonomic scope" value="Eukaryota"/>
</dbReference>
<dbReference type="CDD" id="cd22160">
    <property type="entry name" value="F-box_AtFBL13-like"/>
    <property type="match status" value="1"/>
</dbReference>
<dbReference type="AlphaFoldDB" id="A0A022RZC3"/>
<dbReference type="Pfam" id="PF00646">
    <property type="entry name" value="F-box"/>
    <property type="match status" value="1"/>
</dbReference>
<evidence type="ECO:0000313" key="5">
    <source>
        <dbReference type="Proteomes" id="UP000030748"/>
    </source>
</evidence>
<dbReference type="Pfam" id="PF24758">
    <property type="entry name" value="LRR_At5g56370"/>
    <property type="match status" value="1"/>
</dbReference>
<proteinExistence type="predicted"/>
<feature type="non-terminal residue" evidence="4">
    <location>
        <position position="302"/>
    </location>
</feature>
<dbReference type="STRING" id="4155.A0A022RZC3"/>
<dbReference type="PANTHER" id="PTHR31900:SF34">
    <property type="entry name" value="EMB|CAB62440.1-RELATED"/>
    <property type="match status" value="1"/>
</dbReference>
<feature type="domain" description="F-box" evidence="2">
    <location>
        <begin position="22"/>
        <end position="61"/>
    </location>
</feature>
<dbReference type="SUPFAM" id="SSF81383">
    <property type="entry name" value="F-box domain"/>
    <property type="match status" value="1"/>
</dbReference>
<dbReference type="InterPro" id="IPR053781">
    <property type="entry name" value="F-box_AtFBL13-like"/>
</dbReference>
<reference evidence="4 5" key="1">
    <citation type="journal article" date="2013" name="Proc. Natl. Acad. Sci. U.S.A.">
        <title>Fine-scale variation in meiotic recombination in Mimulus inferred from population shotgun sequencing.</title>
        <authorList>
            <person name="Hellsten U."/>
            <person name="Wright K.M."/>
            <person name="Jenkins J."/>
            <person name="Shu S."/>
            <person name="Yuan Y."/>
            <person name="Wessler S.R."/>
            <person name="Schmutz J."/>
            <person name="Willis J.H."/>
            <person name="Rokhsar D.S."/>
        </authorList>
    </citation>
    <scope>NUCLEOTIDE SEQUENCE [LARGE SCALE GENOMIC DNA]</scope>
    <source>
        <strain evidence="5">cv. DUN x IM62</strain>
    </source>
</reference>
<sequence>MEEQQHKRIRHGEQTPNSVDRLSDLPDSVLCHILSFLQTKISVATSILARRWRFLWCYVPNLHFHHANEDCINSVFLLHKLQTINTFRFTDFRDENDRVEKCITFAIERNVKNIDIFLCMANLPRCIYTCKTLVDLTINSIDLLPESGPVFLPLLKKLHLFYVHQNGYDTLLSGCPVLEELLIHSYTDYASFKISSPTIKRLLIDLHSAGGESSNESNFDYKRCYYKLEINTPALVYLYLADNSGQHIKCGPLNSLIEANIEANIDIDGYIDDVVYARYLVEFIDRLRNAKFLKLNLSHYTK</sequence>
<feature type="domain" description="F-box/LRR-repeat protein 15/At3g58940/PEG3-like LRR" evidence="3">
    <location>
        <begin position="120"/>
        <end position="204"/>
    </location>
</feature>
<protein>
    <recommendedName>
        <fullName evidence="6">F-box domain-containing protein</fullName>
    </recommendedName>
</protein>
<accession>A0A022RZC3</accession>
<dbReference type="Proteomes" id="UP000030748">
    <property type="component" value="Unassembled WGS sequence"/>
</dbReference>
<dbReference type="InterPro" id="IPR050232">
    <property type="entry name" value="FBL13/AtMIF1-like"/>
</dbReference>
<dbReference type="Gene3D" id="1.20.1280.50">
    <property type="match status" value="1"/>
</dbReference>
<keyword evidence="5" id="KW-1185">Reference proteome</keyword>